<dbReference type="InterPro" id="IPR001356">
    <property type="entry name" value="HD"/>
</dbReference>
<protein>
    <submittedName>
        <fullName evidence="9">Iroquois-class homeodomain protein IRX-6-like isoform X1</fullName>
    </submittedName>
</protein>
<reference evidence="9 10" key="1">
    <citation type="submission" date="2021-07" db="EMBL/GenBank/DDBJ databases">
        <authorList>
            <person name="Imarazene B."/>
            <person name="Zahm M."/>
            <person name="Klopp C."/>
            <person name="Cabau C."/>
            <person name="Beille S."/>
            <person name="Jouanno E."/>
            <person name="Castinel A."/>
            <person name="Lluch J."/>
            <person name="Gil L."/>
            <person name="Kuchtly C."/>
            <person name="Lopez Roques C."/>
            <person name="Donnadieu C."/>
            <person name="Parrinello H."/>
            <person name="Journot L."/>
            <person name="Du K."/>
            <person name="Schartl M."/>
            <person name="Retaux S."/>
            <person name="Guiguen Y."/>
        </authorList>
    </citation>
    <scope>NUCLEOTIDE SEQUENCE [LARGE SCALE GENOMIC DNA]</scope>
    <source>
        <strain evidence="9">Pach_M1</strain>
        <tissue evidence="9">Testis</tissue>
    </source>
</reference>
<comment type="caution">
    <text evidence="9">The sequence shown here is derived from an EMBL/GenBank/DDBJ whole genome shotgun (WGS) entry which is preliminary data.</text>
</comment>
<dbReference type="PANTHER" id="PTHR11211">
    <property type="entry name" value="IROQUOIS-CLASS HOMEODOMAIN PROTEIN IRX"/>
    <property type="match status" value="1"/>
</dbReference>
<dbReference type="AlphaFoldDB" id="A0A8T2KNZ4"/>
<dbReference type="Pfam" id="PF05920">
    <property type="entry name" value="Homeobox_KN"/>
    <property type="match status" value="1"/>
</dbReference>
<feature type="DNA-binding region" description="Homeobox" evidence="6">
    <location>
        <begin position="155"/>
        <end position="217"/>
    </location>
</feature>
<organism evidence="9 10">
    <name type="scientific">Astyanax mexicanus</name>
    <name type="common">Blind cave fish</name>
    <name type="synonym">Astyanax fasciatus mexicanus</name>
    <dbReference type="NCBI Taxonomy" id="7994"/>
    <lineage>
        <taxon>Eukaryota</taxon>
        <taxon>Metazoa</taxon>
        <taxon>Chordata</taxon>
        <taxon>Craniata</taxon>
        <taxon>Vertebrata</taxon>
        <taxon>Euteleostomi</taxon>
        <taxon>Actinopterygii</taxon>
        <taxon>Neopterygii</taxon>
        <taxon>Teleostei</taxon>
        <taxon>Ostariophysi</taxon>
        <taxon>Characiformes</taxon>
        <taxon>Characoidei</taxon>
        <taxon>Acestrorhamphidae</taxon>
        <taxon>Acestrorhamphinae</taxon>
        <taxon>Astyanax</taxon>
    </lineage>
</organism>
<sequence>MVTKEAAMSFSQFGYPYNATSQFFVSPNPSTTCCDSISRSVSDSSSAPHSASAAAASFCCPTYENRLLASARPELNAAALGMYSSPYAAGHNYANYFQYSAEPSAIYSTLNPQYEIKEGTGSLHSGISQPAAYYPYDHSLGQYQYDRYGSVDFNGSARRKNATRETTSTLKTWLYEHRKNPYPTKGEKIMLAIITKMTLTQVSTWFANARRRLKKENKMTWSPKNKAGDDKKENLDKADQDCVTKDSKDCKEEQDLRLSDLDDIEDDDEDCDKLDSDCEKSGQEAVALTQPSVPTSSPPKRDCSADLPVPSGFPSFPCGLKGVTALVPDYLDPLGSKQQQQHLPTLSSSMGPISLSHFQASSDQKPRIWSLARTAATGVVLGNTQHAGEIRTGAGAGNCQLQASRLPVVVTGGQCGDAKGLQDPTNLGNSEDLFEEGAQGLNKVYSTGSYRGLQLHCSSYQALSDSCQYSSMEGFCSGAKSESEASELSDTCLTLQDTKTTAFRPVMKRLEEALPSRPGTFL</sequence>
<evidence type="ECO:0000256" key="6">
    <source>
        <dbReference type="PROSITE-ProRule" id="PRU00108"/>
    </source>
</evidence>
<dbReference type="Gene3D" id="1.10.10.60">
    <property type="entry name" value="Homeodomain-like"/>
    <property type="match status" value="1"/>
</dbReference>
<dbReference type="GO" id="GO:0000981">
    <property type="term" value="F:DNA-binding transcription factor activity, RNA polymerase II-specific"/>
    <property type="evidence" value="ECO:0007669"/>
    <property type="project" value="InterPro"/>
</dbReference>
<name>A0A8T2KNZ4_ASTMX</name>
<evidence type="ECO:0000313" key="10">
    <source>
        <dbReference type="Proteomes" id="UP000752171"/>
    </source>
</evidence>
<evidence type="ECO:0000256" key="5">
    <source>
        <dbReference type="ARBA" id="ARBA00023242"/>
    </source>
</evidence>
<dbReference type="InterPro" id="IPR009057">
    <property type="entry name" value="Homeodomain-like_sf"/>
</dbReference>
<dbReference type="Proteomes" id="UP000752171">
    <property type="component" value="Unassembled WGS sequence"/>
</dbReference>
<comment type="subcellular location">
    <subcellularLocation>
        <location evidence="1 6">Nucleus</location>
    </subcellularLocation>
</comment>
<dbReference type="PROSITE" id="PS00027">
    <property type="entry name" value="HOMEOBOX_1"/>
    <property type="match status" value="1"/>
</dbReference>
<gene>
    <name evidence="9" type="primary">IRX6</name>
    <name evidence="9" type="ORF">AMEX_G25851</name>
</gene>
<feature type="compositionally biased region" description="Basic and acidic residues" evidence="7">
    <location>
        <begin position="273"/>
        <end position="282"/>
    </location>
</feature>
<dbReference type="SMART" id="SM00548">
    <property type="entry name" value="IRO"/>
    <property type="match status" value="1"/>
</dbReference>
<feature type="region of interest" description="Disordered" evidence="7">
    <location>
        <begin position="262"/>
        <end position="304"/>
    </location>
</feature>
<feature type="region of interest" description="Disordered" evidence="7">
    <location>
        <begin position="216"/>
        <end position="246"/>
    </location>
</feature>
<feature type="compositionally biased region" description="Basic and acidic residues" evidence="7">
    <location>
        <begin position="226"/>
        <end position="246"/>
    </location>
</feature>
<dbReference type="GO" id="GO:0048468">
    <property type="term" value="P:cell development"/>
    <property type="evidence" value="ECO:0007669"/>
    <property type="project" value="TreeGrafter"/>
</dbReference>
<dbReference type="SUPFAM" id="SSF46689">
    <property type="entry name" value="Homeodomain-like"/>
    <property type="match status" value="1"/>
</dbReference>
<evidence type="ECO:0000256" key="3">
    <source>
        <dbReference type="ARBA" id="ARBA00023125"/>
    </source>
</evidence>
<evidence type="ECO:0000313" key="9">
    <source>
        <dbReference type="EMBL" id="KAG9260914.1"/>
    </source>
</evidence>
<dbReference type="CDD" id="cd00086">
    <property type="entry name" value="homeodomain"/>
    <property type="match status" value="1"/>
</dbReference>
<evidence type="ECO:0000256" key="2">
    <source>
        <dbReference type="ARBA" id="ARBA00008446"/>
    </source>
</evidence>
<dbReference type="GO" id="GO:0030182">
    <property type="term" value="P:neuron differentiation"/>
    <property type="evidence" value="ECO:0007669"/>
    <property type="project" value="TreeGrafter"/>
</dbReference>
<dbReference type="GO" id="GO:0000978">
    <property type="term" value="F:RNA polymerase II cis-regulatory region sequence-specific DNA binding"/>
    <property type="evidence" value="ECO:0007669"/>
    <property type="project" value="TreeGrafter"/>
</dbReference>
<evidence type="ECO:0000256" key="7">
    <source>
        <dbReference type="SAM" id="MobiDB-lite"/>
    </source>
</evidence>
<dbReference type="InterPro" id="IPR003893">
    <property type="entry name" value="Iroquois_homeo"/>
</dbReference>
<keyword evidence="5 6" id="KW-0539">Nucleus</keyword>
<feature type="domain" description="Homeobox" evidence="8">
    <location>
        <begin position="153"/>
        <end position="216"/>
    </location>
</feature>
<keyword evidence="3 6" id="KW-0238">DNA-binding</keyword>
<dbReference type="SMART" id="SM00389">
    <property type="entry name" value="HOX"/>
    <property type="match status" value="1"/>
</dbReference>
<dbReference type="EMBL" id="JAICCE010000023">
    <property type="protein sequence ID" value="KAG9260914.1"/>
    <property type="molecule type" value="Genomic_DNA"/>
</dbReference>
<proteinExistence type="inferred from homology"/>
<comment type="similarity">
    <text evidence="2">Belongs to the TALE/IRO homeobox family.</text>
</comment>
<keyword evidence="4 6" id="KW-0371">Homeobox</keyword>
<accession>A0A8T2KNZ4</accession>
<dbReference type="GO" id="GO:0005634">
    <property type="term" value="C:nucleus"/>
    <property type="evidence" value="ECO:0007669"/>
    <property type="project" value="UniProtKB-SubCell"/>
</dbReference>
<dbReference type="FunFam" id="1.10.10.60:FF:000003">
    <property type="entry name" value="Iroquois-class homeobox protein IRX"/>
    <property type="match status" value="1"/>
</dbReference>
<evidence type="ECO:0000256" key="1">
    <source>
        <dbReference type="ARBA" id="ARBA00004123"/>
    </source>
</evidence>
<dbReference type="InterPro" id="IPR017970">
    <property type="entry name" value="Homeobox_CS"/>
</dbReference>
<dbReference type="InterPro" id="IPR008422">
    <property type="entry name" value="KN_HD"/>
</dbReference>
<dbReference type="PROSITE" id="PS50071">
    <property type="entry name" value="HOMEOBOX_2"/>
    <property type="match status" value="1"/>
</dbReference>
<dbReference type="PANTHER" id="PTHR11211:SF47">
    <property type="entry name" value="IROQUOIS HOMEOBOX PROTEIN 6A"/>
    <property type="match status" value="1"/>
</dbReference>
<evidence type="ECO:0000259" key="8">
    <source>
        <dbReference type="PROSITE" id="PS50071"/>
    </source>
</evidence>
<feature type="compositionally biased region" description="Acidic residues" evidence="7">
    <location>
        <begin position="262"/>
        <end position="272"/>
    </location>
</feature>
<evidence type="ECO:0000256" key="4">
    <source>
        <dbReference type="ARBA" id="ARBA00023155"/>
    </source>
</evidence>